<dbReference type="GO" id="GO:0005886">
    <property type="term" value="C:plasma membrane"/>
    <property type="evidence" value="ECO:0007669"/>
    <property type="project" value="UniProtKB-SubCell"/>
</dbReference>
<keyword evidence="6" id="KW-0868">Chloride</keyword>
<evidence type="ECO:0000256" key="6">
    <source>
        <dbReference type="RuleBase" id="RU363126"/>
    </source>
</evidence>
<evidence type="ECO:0000313" key="7">
    <source>
        <dbReference type="Proteomes" id="UP000046393"/>
    </source>
</evidence>
<keyword evidence="2 6" id="KW-0812">Transmembrane</keyword>
<dbReference type="PANTHER" id="PTHR10736:SF0">
    <property type="entry name" value="BESTROPHIN HOMOLOG"/>
    <property type="match status" value="1"/>
</dbReference>
<evidence type="ECO:0000256" key="2">
    <source>
        <dbReference type="ARBA" id="ARBA00022692"/>
    </source>
</evidence>
<accession>A0A0N5APH7</accession>
<dbReference type="PANTHER" id="PTHR10736">
    <property type="entry name" value="BESTROPHIN"/>
    <property type="match status" value="1"/>
</dbReference>
<keyword evidence="4 6" id="KW-0472">Membrane</keyword>
<dbReference type="WBParaSite" id="SMUV_0000655401-mRNA-1">
    <property type="protein sequence ID" value="SMUV_0000655401-mRNA-1"/>
    <property type="gene ID" value="SMUV_0000655401"/>
</dbReference>
<feature type="transmembrane region" description="Helical" evidence="6">
    <location>
        <begin position="59"/>
        <end position="82"/>
    </location>
</feature>
<sequence length="207" mass="24123">MLSIGLKSSVLLKYSTIAIRSKSICLNAMTVHYTPTVSNAHFVDFLRVLMRWRGSVWKLILPELCIWLLAYFVLSLVYRLALSPDQKKTFEMVTISCSQTLNYVPVTFILGFYVSFVMGRWWYQFNNLGWIDSLALSTAGWIQGLDEKARLLRRTVLRYMLLYQMLIYRNISISIRKIYPSIGTLVDAVFGCKAIDNNVPYWNRYTR</sequence>
<name>A0A0N5APH7_9BILA</name>
<keyword evidence="7" id="KW-1185">Reference proteome</keyword>
<dbReference type="GO" id="GO:0005254">
    <property type="term" value="F:chloride channel activity"/>
    <property type="evidence" value="ECO:0007669"/>
    <property type="project" value="UniProtKB-KW"/>
</dbReference>
<evidence type="ECO:0000256" key="4">
    <source>
        <dbReference type="ARBA" id="ARBA00023136"/>
    </source>
</evidence>
<keyword evidence="6" id="KW-0869">Chloride channel</keyword>
<evidence type="ECO:0000256" key="3">
    <source>
        <dbReference type="ARBA" id="ARBA00022989"/>
    </source>
</evidence>
<dbReference type="STRING" id="451379.A0A0N5APH7"/>
<dbReference type="AlphaFoldDB" id="A0A0N5APH7"/>
<comment type="function">
    <text evidence="6">Forms chloride channels.</text>
</comment>
<dbReference type="Pfam" id="PF01062">
    <property type="entry name" value="Bestrophin"/>
    <property type="match status" value="1"/>
</dbReference>
<proteinExistence type="inferred from homology"/>
<comment type="subcellular location">
    <subcellularLocation>
        <location evidence="6">Cell membrane</location>
        <topology evidence="6">Multi-pass membrane protein</topology>
    </subcellularLocation>
    <subcellularLocation>
        <location evidence="1">Membrane</location>
    </subcellularLocation>
</comment>
<evidence type="ECO:0000256" key="5">
    <source>
        <dbReference type="ARBA" id="ARBA00034769"/>
    </source>
</evidence>
<keyword evidence="6" id="KW-0813">Transport</keyword>
<protein>
    <recommendedName>
        <fullName evidence="6">Bestrophin homolog</fullName>
    </recommendedName>
</protein>
<feature type="transmembrane region" description="Helical" evidence="6">
    <location>
        <begin position="103"/>
        <end position="122"/>
    </location>
</feature>
<evidence type="ECO:0000313" key="8">
    <source>
        <dbReference type="WBParaSite" id="SMUV_0000655401-mRNA-1"/>
    </source>
</evidence>
<keyword evidence="6" id="KW-0406">Ion transport</keyword>
<keyword evidence="6" id="KW-0407">Ion channel</keyword>
<dbReference type="GO" id="GO:0034707">
    <property type="term" value="C:chloride channel complex"/>
    <property type="evidence" value="ECO:0007669"/>
    <property type="project" value="UniProtKB-KW"/>
</dbReference>
<dbReference type="Proteomes" id="UP000046393">
    <property type="component" value="Unplaced"/>
</dbReference>
<comment type="similarity">
    <text evidence="5 6">Belongs to the anion channel-forming bestrophin (TC 1.A.46) family. Calcium-sensitive chloride channel subfamily.</text>
</comment>
<reference evidence="8" key="1">
    <citation type="submission" date="2016-04" db="UniProtKB">
        <authorList>
            <consortium name="WormBaseParasite"/>
        </authorList>
    </citation>
    <scope>IDENTIFICATION</scope>
</reference>
<evidence type="ECO:0000256" key="1">
    <source>
        <dbReference type="ARBA" id="ARBA00004370"/>
    </source>
</evidence>
<keyword evidence="6" id="KW-1003">Cell membrane</keyword>
<dbReference type="InterPro" id="IPR021134">
    <property type="entry name" value="Bestrophin-like"/>
</dbReference>
<dbReference type="InterPro" id="IPR000615">
    <property type="entry name" value="Bestrophin"/>
</dbReference>
<keyword evidence="3 6" id="KW-1133">Transmembrane helix</keyword>
<organism evidence="7 8">
    <name type="scientific">Syphacia muris</name>
    <dbReference type="NCBI Taxonomy" id="451379"/>
    <lineage>
        <taxon>Eukaryota</taxon>
        <taxon>Metazoa</taxon>
        <taxon>Ecdysozoa</taxon>
        <taxon>Nematoda</taxon>
        <taxon>Chromadorea</taxon>
        <taxon>Rhabditida</taxon>
        <taxon>Spirurina</taxon>
        <taxon>Oxyuridomorpha</taxon>
        <taxon>Oxyuroidea</taxon>
        <taxon>Oxyuridae</taxon>
        <taxon>Syphacia</taxon>
    </lineage>
</organism>